<dbReference type="PROSITE" id="PS50851">
    <property type="entry name" value="CHEW"/>
    <property type="match status" value="1"/>
</dbReference>
<dbReference type="Proteomes" id="UP000185680">
    <property type="component" value="Chromosome"/>
</dbReference>
<dbReference type="EMBL" id="CP017476">
    <property type="protein sequence ID" value="AOW14666.1"/>
    <property type="molecule type" value="Genomic_DNA"/>
</dbReference>
<dbReference type="KEGG" id="hyl:LPB072_19380"/>
<name>A0A167IND8_9BURK</name>
<organism evidence="2 5">
    <name type="scientific">Hydrogenophaga crassostreae</name>
    <dbReference type="NCBI Taxonomy" id="1763535"/>
    <lineage>
        <taxon>Bacteria</taxon>
        <taxon>Pseudomonadati</taxon>
        <taxon>Pseudomonadota</taxon>
        <taxon>Betaproteobacteria</taxon>
        <taxon>Burkholderiales</taxon>
        <taxon>Comamonadaceae</taxon>
        <taxon>Hydrogenophaga</taxon>
    </lineage>
</organism>
<dbReference type="GO" id="GO:0007165">
    <property type="term" value="P:signal transduction"/>
    <property type="evidence" value="ECO:0007669"/>
    <property type="project" value="InterPro"/>
</dbReference>
<keyword evidence="4" id="KW-1185">Reference proteome</keyword>
<evidence type="ECO:0000259" key="1">
    <source>
        <dbReference type="PROSITE" id="PS50851"/>
    </source>
</evidence>
<accession>A0A167IND8</accession>
<evidence type="ECO:0000313" key="5">
    <source>
        <dbReference type="Proteomes" id="UP000185680"/>
    </source>
</evidence>
<dbReference type="AlphaFoldDB" id="A0A167IND8"/>
<proteinExistence type="predicted"/>
<dbReference type="RefSeq" id="WP_066086773.1">
    <property type="nucleotide sequence ID" value="NZ_CP017476.1"/>
</dbReference>
<dbReference type="Pfam" id="PF01584">
    <property type="entry name" value="CheW"/>
    <property type="match status" value="1"/>
</dbReference>
<protein>
    <submittedName>
        <fullName evidence="2">Chemotaxis protein CheW</fullName>
    </submittedName>
</protein>
<dbReference type="InterPro" id="IPR002545">
    <property type="entry name" value="CheW-lke_dom"/>
</dbReference>
<dbReference type="Gene3D" id="2.40.50.180">
    <property type="entry name" value="CheA-289, Domain 4"/>
    <property type="match status" value="1"/>
</dbReference>
<dbReference type="EMBL" id="LVWD01000004">
    <property type="protein sequence ID" value="OAD43237.1"/>
    <property type="molecule type" value="Genomic_DNA"/>
</dbReference>
<dbReference type="SUPFAM" id="SSF50341">
    <property type="entry name" value="CheW-like"/>
    <property type="match status" value="1"/>
</dbReference>
<reference evidence="3 4" key="1">
    <citation type="submission" date="2016-02" db="EMBL/GenBank/DDBJ databases">
        <title>Draft genome sequence of Hydrogenophaga sp. LPB0072.</title>
        <authorList>
            <person name="Shin S.-K."/>
            <person name="Yi H."/>
        </authorList>
    </citation>
    <scope>NUCLEOTIDE SEQUENCE [LARGE SCALE GENOMIC DNA]</scope>
    <source>
        <strain evidence="3 4">LPB0072</strain>
    </source>
</reference>
<evidence type="ECO:0000313" key="2">
    <source>
        <dbReference type="EMBL" id="AOW14666.1"/>
    </source>
</evidence>
<evidence type="ECO:0000313" key="3">
    <source>
        <dbReference type="EMBL" id="OAD43237.1"/>
    </source>
</evidence>
<evidence type="ECO:0000313" key="4">
    <source>
        <dbReference type="Proteomes" id="UP000185657"/>
    </source>
</evidence>
<reference evidence="2 5" key="2">
    <citation type="submission" date="2016-10" db="EMBL/GenBank/DDBJ databases">
        <title>Hydorgenophaga sp. LPB0072 isolated from gastropod.</title>
        <authorList>
            <person name="Kim E."/>
            <person name="Yi H."/>
        </authorList>
    </citation>
    <scope>NUCLEOTIDE SEQUENCE [LARGE SCALE GENOMIC DNA]</scope>
    <source>
        <strain evidence="2 5">LPB0072</strain>
    </source>
</reference>
<dbReference type="OrthoDB" id="5298045at2"/>
<dbReference type="InterPro" id="IPR036061">
    <property type="entry name" value="CheW-like_dom_sf"/>
</dbReference>
<sequence length="180" mass="19284">MAQRQSLRDLQDRLARRLSAAKTDAAGVSWLAVEVSGQRFLLPLVQSGEIFSWAPVQLVPYTHPWYLGVAALRGGLYGVVDLAALPGVGAQAPTGTTLDRVTSESRLISLHPALEVNAVLWVDRLLGLKNPAMFSALGERAKDAQAFLGRVLVDAQGVEWQELDLQLLAGDAGFLNIASG</sequence>
<dbReference type="STRING" id="1763535.LPB072_19380"/>
<dbReference type="GO" id="GO:0006935">
    <property type="term" value="P:chemotaxis"/>
    <property type="evidence" value="ECO:0007669"/>
    <property type="project" value="InterPro"/>
</dbReference>
<feature type="domain" description="CheW-like" evidence="1">
    <location>
        <begin position="27"/>
        <end position="174"/>
    </location>
</feature>
<gene>
    <name evidence="2" type="ORF">LPB072_19380</name>
    <name evidence="3" type="ORF">LPB72_05170</name>
</gene>
<dbReference type="Proteomes" id="UP000185657">
    <property type="component" value="Unassembled WGS sequence"/>
</dbReference>